<organism evidence="2 3">
    <name type="scientific">Neohortaea acidophila</name>
    <dbReference type="NCBI Taxonomy" id="245834"/>
    <lineage>
        <taxon>Eukaryota</taxon>
        <taxon>Fungi</taxon>
        <taxon>Dikarya</taxon>
        <taxon>Ascomycota</taxon>
        <taxon>Pezizomycotina</taxon>
        <taxon>Dothideomycetes</taxon>
        <taxon>Dothideomycetidae</taxon>
        <taxon>Mycosphaerellales</taxon>
        <taxon>Teratosphaeriaceae</taxon>
        <taxon>Neohortaea</taxon>
    </lineage>
</organism>
<name>A0A6A6PXV0_9PEZI</name>
<evidence type="ECO:0000313" key="3">
    <source>
        <dbReference type="Proteomes" id="UP000799767"/>
    </source>
</evidence>
<feature type="region of interest" description="Disordered" evidence="1">
    <location>
        <begin position="192"/>
        <end position="212"/>
    </location>
</feature>
<reference evidence="2" key="1">
    <citation type="journal article" date="2020" name="Stud. Mycol.">
        <title>101 Dothideomycetes genomes: a test case for predicting lifestyles and emergence of pathogens.</title>
        <authorList>
            <person name="Haridas S."/>
            <person name="Albert R."/>
            <person name="Binder M."/>
            <person name="Bloem J."/>
            <person name="Labutti K."/>
            <person name="Salamov A."/>
            <person name="Andreopoulos B."/>
            <person name="Baker S."/>
            <person name="Barry K."/>
            <person name="Bills G."/>
            <person name="Bluhm B."/>
            <person name="Cannon C."/>
            <person name="Castanera R."/>
            <person name="Culley D."/>
            <person name="Daum C."/>
            <person name="Ezra D."/>
            <person name="Gonzalez J."/>
            <person name="Henrissat B."/>
            <person name="Kuo A."/>
            <person name="Liang C."/>
            <person name="Lipzen A."/>
            <person name="Lutzoni F."/>
            <person name="Magnuson J."/>
            <person name="Mondo S."/>
            <person name="Nolan M."/>
            <person name="Ohm R."/>
            <person name="Pangilinan J."/>
            <person name="Park H.-J."/>
            <person name="Ramirez L."/>
            <person name="Alfaro M."/>
            <person name="Sun H."/>
            <person name="Tritt A."/>
            <person name="Yoshinaga Y."/>
            <person name="Zwiers L.-H."/>
            <person name="Turgeon B."/>
            <person name="Goodwin S."/>
            <person name="Spatafora J."/>
            <person name="Crous P."/>
            <person name="Grigoriev I."/>
        </authorList>
    </citation>
    <scope>NUCLEOTIDE SEQUENCE</scope>
    <source>
        <strain evidence="2">CBS 113389</strain>
    </source>
</reference>
<accession>A0A6A6PXV0</accession>
<dbReference type="RefSeq" id="XP_033591108.1">
    <property type="nucleotide sequence ID" value="XM_033729405.1"/>
</dbReference>
<protein>
    <submittedName>
        <fullName evidence="2">Uncharacterized protein</fullName>
    </submittedName>
</protein>
<evidence type="ECO:0000313" key="2">
    <source>
        <dbReference type="EMBL" id="KAF2484539.1"/>
    </source>
</evidence>
<evidence type="ECO:0000256" key="1">
    <source>
        <dbReference type="SAM" id="MobiDB-lite"/>
    </source>
</evidence>
<keyword evidence="3" id="KW-1185">Reference proteome</keyword>
<proteinExistence type="predicted"/>
<feature type="compositionally biased region" description="Basic residues" evidence="1">
    <location>
        <begin position="199"/>
        <end position="212"/>
    </location>
</feature>
<dbReference type="AlphaFoldDB" id="A0A6A6PXV0"/>
<dbReference type="EMBL" id="MU001634">
    <property type="protein sequence ID" value="KAF2484539.1"/>
    <property type="molecule type" value="Genomic_DNA"/>
</dbReference>
<dbReference type="GeneID" id="54470407"/>
<gene>
    <name evidence="2" type="ORF">BDY17DRAFT_130496</name>
</gene>
<sequence>MHTCMMQEEEYTGRLDGRLLAARAAAKRSVDPKRGDTRVVIGRFASTAPLCDNCVATALGLFRPRACRLAYYSSYSRSGCAQSPASDMNINLPSPSCHWPPAAPHENQSVRPRLDFATLHDFSRPSILQPIRAHLGRRGSWNSLCQSCSVVTCYEQWLGIDPIRTRIAFHSSLPRPVRRACVAKSAPRQLRLLRLSPTPKRRHGPGSRSRRI</sequence>
<dbReference type="Proteomes" id="UP000799767">
    <property type="component" value="Unassembled WGS sequence"/>
</dbReference>